<dbReference type="EMBL" id="CP004393">
    <property type="protein sequence ID" value="AJE44914.1"/>
    <property type="molecule type" value="Genomic_DNA"/>
</dbReference>
<protein>
    <submittedName>
        <fullName evidence="3">Smr protein/MutS2</fullName>
    </submittedName>
</protein>
<dbReference type="PROSITE" id="PS50828">
    <property type="entry name" value="SMR"/>
    <property type="match status" value="1"/>
</dbReference>
<dbReference type="Pfam" id="PF01713">
    <property type="entry name" value="Smr"/>
    <property type="match status" value="1"/>
</dbReference>
<dbReference type="STRING" id="1208324.P73_0199"/>
<organism evidence="3 4">
    <name type="scientific">Celeribacter indicus</name>
    <dbReference type="NCBI Taxonomy" id="1208324"/>
    <lineage>
        <taxon>Bacteria</taxon>
        <taxon>Pseudomonadati</taxon>
        <taxon>Pseudomonadota</taxon>
        <taxon>Alphaproteobacteria</taxon>
        <taxon>Rhodobacterales</taxon>
        <taxon>Roseobacteraceae</taxon>
        <taxon>Celeribacter</taxon>
    </lineage>
</organism>
<feature type="compositionally biased region" description="Basic and acidic residues" evidence="1">
    <location>
        <begin position="42"/>
        <end position="61"/>
    </location>
</feature>
<dbReference type="InterPro" id="IPR002625">
    <property type="entry name" value="Smr_dom"/>
</dbReference>
<evidence type="ECO:0000313" key="3">
    <source>
        <dbReference type="EMBL" id="AJE44914.1"/>
    </source>
</evidence>
<dbReference type="Gene3D" id="3.30.1370.110">
    <property type="match status" value="1"/>
</dbReference>
<reference evidence="3 4" key="1">
    <citation type="journal article" date="2014" name="Int. J. Syst. Evol. Microbiol.">
        <title>Celeribacter indicus sp. nov., a polycyclic aromatic hydrocarbon-degrading bacterium from deep-sea sediment and reclassification of Huaishuia halophila as Celeribacter halophilus comb. nov.</title>
        <authorList>
            <person name="Lai Q."/>
            <person name="Cao J."/>
            <person name="Yuan J."/>
            <person name="Li F."/>
            <person name="Shao Z."/>
        </authorList>
    </citation>
    <scope>NUCLEOTIDE SEQUENCE [LARGE SCALE GENOMIC DNA]</scope>
    <source>
        <strain evidence="3">P73</strain>
    </source>
</reference>
<dbReference type="PANTHER" id="PTHR35562">
    <property type="entry name" value="DNA ENDONUCLEASE SMRA-RELATED"/>
    <property type="match status" value="1"/>
</dbReference>
<evidence type="ECO:0000313" key="4">
    <source>
        <dbReference type="Proteomes" id="UP000031521"/>
    </source>
</evidence>
<name>A0A0B5DNX5_9RHOB</name>
<dbReference type="SMART" id="SM00463">
    <property type="entry name" value="SMR"/>
    <property type="match status" value="1"/>
</dbReference>
<dbReference type="PANTHER" id="PTHR35562:SF2">
    <property type="entry name" value="DNA ENDONUCLEASE SMRA-RELATED"/>
    <property type="match status" value="1"/>
</dbReference>
<feature type="compositionally biased region" description="Basic and acidic residues" evidence="1">
    <location>
        <begin position="9"/>
        <end position="22"/>
    </location>
</feature>
<feature type="domain" description="Smr" evidence="2">
    <location>
        <begin position="108"/>
        <end position="198"/>
    </location>
</feature>
<dbReference type="SUPFAM" id="SSF160443">
    <property type="entry name" value="SMR domain-like"/>
    <property type="match status" value="1"/>
</dbReference>
<dbReference type="HOGENOM" id="CLU_055978_2_0_5"/>
<dbReference type="AlphaFoldDB" id="A0A0B5DNX5"/>
<gene>
    <name evidence="3" type="ORF">P73_0199</name>
</gene>
<dbReference type="RefSeq" id="WP_043868077.1">
    <property type="nucleotide sequence ID" value="NZ_CP004393.1"/>
</dbReference>
<accession>A0A0B5DNX5</accession>
<feature type="region of interest" description="Disordered" evidence="1">
    <location>
        <begin position="1"/>
        <end position="75"/>
    </location>
</feature>
<dbReference type="Proteomes" id="UP000031521">
    <property type="component" value="Chromosome"/>
</dbReference>
<sequence>MSRRGRKKGLSDEDRDLWDRVRQTARPLRPTRMDPLAVKAPPPEEKGAPNRQPVERFDLEIGKSSPTRSEAHDLVPSLSDRLSAAPLRMDRKQFGKMRKGKLAPEARIDLHGMTLAQAHPALTGFILKSWAMDRRLVLVITGKGKHRDDEGPIPVRKGVLKHQVPHWLHSSPLREAVLQVTEAHLKHGGAGAYYVYLRRRK</sequence>
<evidence type="ECO:0000259" key="2">
    <source>
        <dbReference type="PROSITE" id="PS50828"/>
    </source>
</evidence>
<keyword evidence="4" id="KW-1185">Reference proteome</keyword>
<proteinExistence type="predicted"/>
<evidence type="ECO:0000256" key="1">
    <source>
        <dbReference type="SAM" id="MobiDB-lite"/>
    </source>
</evidence>
<dbReference type="OrthoDB" id="7165597at2"/>
<dbReference type="InterPro" id="IPR036063">
    <property type="entry name" value="Smr_dom_sf"/>
</dbReference>
<dbReference type="KEGG" id="cid:P73_0199"/>